<dbReference type="AlphaFoldDB" id="K1S146"/>
<name>K1S146_9ZZZZ</name>
<accession>K1S146</accession>
<dbReference type="InterPro" id="IPR011642">
    <property type="entry name" value="Gate_dom"/>
</dbReference>
<sequence length="232" mass="24243">MNVINAFVEADGDEALAAVIDSESEDYDPAAAVAAVQEFAAGIDASATAEYTLEDEETLATEDVTYTGAELAEAVDVYAADGGEAPDPADYGIWVPGVPALLESGLDAIGCADWLKGLILDGIVAGVGAVLGFVPQMLVLFIFLAFLESCGYMARIAFIMDRIFRKFGLSGKSFIPMLIGSGCGVPGIMASRTIENDRDRKMTIMTTTFIPCGAKLPFIAMVAGAIFGGAAW</sequence>
<dbReference type="Pfam" id="PF07670">
    <property type="entry name" value="Gate"/>
    <property type="match status" value="1"/>
</dbReference>
<gene>
    <name evidence="3" type="ORF">LEA_18590</name>
</gene>
<keyword evidence="1" id="KW-0472">Membrane</keyword>
<feature type="transmembrane region" description="Helical" evidence="1">
    <location>
        <begin position="208"/>
        <end position="231"/>
    </location>
</feature>
<feature type="domain" description="Nucleoside transporter/FeoB GTPase Gate" evidence="2">
    <location>
        <begin position="131"/>
        <end position="225"/>
    </location>
</feature>
<evidence type="ECO:0000256" key="1">
    <source>
        <dbReference type="SAM" id="Phobius"/>
    </source>
</evidence>
<proteinExistence type="predicted"/>
<dbReference type="GO" id="GO:0015093">
    <property type="term" value="F:ferrous iron transmembrane transporter activity"/>
    <property type="evidence" value="ECO:0007669"/>
    <property type="project" value="TreeGrafter"/>
</dbReference>
<dbReference type="PANTHER" id="PTHR43185:SF1">
    <property type="entry name" value="FE(2+) TRANSPORTER FEOB"/>
    <property type="match status" value="1"/>
</dbReference>
<organism evidence="3">
    <name type="scientific">human gut metagenome</name>
    <dbReference type="NCBI Taxonomy" id="408170"/>
    <lineage>
        <taxon>unclassified sequences</taxon>
        <taxon>metagenomes</taxon>
        <taxon>organismal metagenomes</taxon>
    </lineage>
</organism>
<evidence type="ECO:0000313" key="3">
    <source>
        <dbReference type="EMBL" id="EKC49044.1"/>
    </source>
</evidence>
<feature type="non-terminal residue" evidence="3">
    <location>
        <position position="232"/>
    </location>
</feature>
<comment type="caution">
    <text evidence="3">The sequence shown here is derived from an EMBL/GenBank/DDBJ whole genome shotgun (WGS) entry which is preliminary data.</text>
</comment>
<dbReference type="EMBL" id="AJWY01012757">
    <property type="protein sequence ID" value="EKC49044.1"/>
    <property type="molecule type" value="Genomic_DNA"/>
</dbReference>
<dbReference type="InterPro" id="IPR050860">
    <property type="entry name" value="FeoB_GTPase"/>
</dbReference>
<keyword evidence="1" id="KW-0812">Transmembrane</keyword>
<feature type="transmembrane region" description="Helical" evidence="1">
    <location>
        <begin position="123"/>
        <end position="147"/>
    </location>
</feature>
<dbReference type="PANTHER" id="PTHR43185">
    <property type="entry name" value="FERROUS IRON TRANSPORT PROTEIN B"/>
    <property type="match status" value="1"/>
</dbReference>
<keyword evidence="1" id="KW-1133">Transmembrane helix</keyword>
<evidence type="ECO:0000259" key="2">
    <source>
        <dbReference type="Pfam" id="PF07670"/>
    </source>
</evidence>
<dbReference type="GO" id="GO:0005886">
    <property type="term" value="C:plasma membrane"/>
    <property type="evidence" value="ECO:0007669"/>
    <property type="project" value="TreeGrafter"/>
</dbReference>
<reference evidence="3" key="1">
    <citation type="journal article" date="2013" name="Environ. Microbiol.">
        <title>Microbiota from the distal guts of lean and obese adolescents exhibit partial functional redundancy besides clear differences in community structure.</title>
        <authorList>
            <person name="Ferrer M."/>
            <person name="Ruiz A."/>
            <person name="Lanza F."/>
            <person name="Haange S.B."/>
            <person name="Oberbach A."/>
            <person name="Till H."/>
            <person name="Bargiela R."/>
            <person name="Campoy C."/>
            <person name="Segura M.T."/>
            <person name="Richter M."/>
            <person name="von Bergen M."/>
            <person name="Seifert J."/>
            <person name="Suarez A."/>
        </authorList>
    </citation>
    <scope>NUCLEOTIDE SEQUENCE</scope>
</reference>
<feature type="transmembrane region" description="Helical" evidence="1">
    <location>
        <begin position="167"/>
        <end position="188"/>
    </location>
</feature>
<protein>
    <submittedName>
        <fullName evidence="3">Fe2+ transport system protein B</fullName>
    </submittedName>
</protein>